<dbReference type="PIRSF" id="PIRSF017292">
    <property type="entry name" value="UCP017292_Znf_CHY"/>
    <property type="match status" value="1"/>
</dbReference>
<dbReference type="Proteomes" id="UP000013781">
    <property type="component" value="Unassembled WGS sequence"/>
</dbReference>
<accession>R2TFR9</accession>
<reference evidence="5 7" key="1">
    <citation type="submission" date="2013-02" db="EMBL/GenBank/DDBJ databases">
        <title>The Genome Sequence of Enterococcus moraviensis BAA-383.</title>
        <authorList>
            <consortium name="The Broad Institute Genome Sequencing Platform"/>
            <consortium name="The Broad Institute Genome Sequencing Center for Infectious Disease"/>
            <person name="Earl A.M."/>
            <person name="Gilmore M.S."/>
            <person name="Lebreton F."/>
            <person name="Walker B."/>
            <person name="Young S.K."/>
            <person name="Zeng Q."/>
            <person name="Gargeya S."/>
            <person name="Fitzgerald M."/>
            <person name="Haas B."/>
            <person name="Abouelleil A."/>
            <person name="Alvarado L."/>
            <person name="Arachchi H.M."/>
            <person name="Berlin A.M."/>
            <person name="Chapman S.B."/>
            <person name="Dewar J."/>
            <person name="Goldberg J."/>
            <person name="Griggs A."/>
            <person name="Gujja S."/>
            <person name="Hansen M."/>
            <person name="Howarth C."/>
            <person name="Imamovic A."/>
            <person name="Larimer J."/>
            <person name="McCowan C."/>
            <person name="Murphy C."/>
            <person name="Neiman D."/>
            <person name="Pearson M."/>
            <person name="Priest M."/>
            <person name="Roberts A."/>
            <person name="Saif S."/>
            <person name="Shea T."/>
            <person name="Sisk P."/>
            <person name="Sykes S."/>
            <person name="Wortman J."/>
            <person name="Nusbaum C."/>
            <person name="Birren B."/>
        </authorList>
    </citation>
    <scope>NUCLEOTIDE SEQUENCE [LARGE SCALE GENOMIC DNA]</scope>
    <source>
        <strain evidence="5 7">ATCC BAA-383</strain>
    </source>
</reference>
<evidence type="ECO:0000313" key="6">
    <source>
        <dbReference type="EMBL" id="EOT71841.1"/>
    </source>
</evidence>
<dbReference type="EMBL" id="ASWB01000002">
    <property type="protein sequence ID" value="EOT71841.1"/>
    <property type="molecule type" value="Genomic_DNA"/>
</dbReference>
<dbReference type="eggNOG" id="COG4357">
    <property type="taxonomic scope" value="Bacteria"/>
</dbReference>
<comment type="caution">
    <text evidence="5">The sequence shown here is derived from an EMBL/GenBank/DDBJ whole genome shotgun (WGS) entry which is preliminary data.</text>
</comment>
<protein>
    <recommendedName>
        <fullName evidence="4">CHY-type domain-containing protein</fullName>
    </recommendedName>
</protein>
<evidence type="ECO:0000313" key="5">
    <source>
        <dbReference type="EMBL" id="EOH98984.1"/>
    </source>
</evidence>
<name>R2TFR9_9ENTE</name>
<keyword evidence="2" id="KW-0863">Zinc-finger</keyword>
<evidence type="ECO:0000256" key="3">
    <source>
        <dbReference type="ARBA" id="ARBA00022833"/>
    </source>
</evidence>
<keyword evidence="8" id="KW-1185">Reference proteome</keyword>
<dbReference type="PATRIC" id="fig|1158609.3.peg.2205"/>
<organism evidence="5 7">
    <name type="scientific">Enterococcus moraviensis ATCC BAA-383</name>
    <dbReference type="NCBI Taxonomy" id="1158609"/>
    <lineage>
        <taxon>Bacteria</taxon>
        <taxon>Bacillati</taxon>
        <taxon>Bacillota</taxon>
        <taxon>Bacilli</taxon>
        <taxon>Lactobacillales</taxon>
        <taxon>Enterococcaceae</taxon>
        <taxon>Enterococcus</taxon>
    </lineage>
</organism>
<evidence type="ECO:0000259" key="4">
    <source>
        <dbReference type="PROSITE" id="PS51266"/>
    </source>
</evidence>
<dbReference type="EMBL" id="AJAS01000016">
    <property type="protein sequence ID" value="EOH98984.1"/>
    <property type="molecule type" value="Genomic_DNA"/>
</dbReference>
<dbReference type="SUPFAM" id="SSF161219">
    <property type="entry name" value="CHY zinc finger-like"/>
    <property type="match status" value="1"/>
</dbReference>
<proteinExistence type="predicted"/>
<dbReference type="RefSeq" id="WP_010765620.1">
    <property type="nucleotide sequence ID" value="NZ_ASWB01000002.1"/>
</dbReference>
<dbReference type="GO" id="GO:0008270">
    <property type="term" value="F:zinc ion binding"/>
    <property type="evidence" value="ECO:0007669"/>
    <property type="project" value="UniProtKB-KW"/>
</dbReference>
<reference evidence="6 8" key="2">
    <citation type="submission" date="2013-03" db="EMBL/GenBank/DDBJ databases">
        <title>The Genome Sequence of Enterococcus moraviensis BAA-383 (PacBio/Illumina hybrid assembly).</title>
        <authorList>
            <consortium name="The Broad Institute Genomics Platform"/>
            <consortium name="The Broad Institute Genome Sequencing Center for Infectious Disease"/>
            <person name="Earl A."/>
            <person name="Russ C."/>
            <person name="Gilmore M."/>
            <person name="Surin D."/>
            <person name="Walker B."/>
            <person name="Young S."/>
            <person name="Zeng Q."/>
            <person name="Gargeya S."/>
            <person name="Fitzgerald M."/>
            <person name="Haas B."/>
            <person name="Abouelleil A."/>
            <person name="Allen A.W."/>
            <person name="Alvarado L."/>
            <person name="Arachchi H.M."/>
            <person name="Berlin A.M."/>
            <person name="Chapman S.B."/>
            <person name="Gainer-Dewar J."/>
            <person name="Goldberg J."/>
            <person name="Griggs A."/>
            <person name="Gujja S."/>
            <person name="Hansen M."/>
            <person name="Howarth C."/>
            <person name="Imamovic A."/>
            <person name="Ireland A."/>
            <person name="Larimer J."/>
            <person name="McCowan C."/>
            <person name="Murphy C."/>
            <person name="Pearson M."/>
            <person name="Poon T.W."/>
            <person name="Priest M."/>
            <person name="Roberts A."/>
            <person name="Saif S."/>
            <person name="Shea T."/>
            <person name="Sisk P."/>
            <person name="Sykes S."/>
            <person name="Wortman J."/>
            <person name="Nusbaum C."/>
            <person name="Birren B."/>
        </authorList>
    </citation>
    <scope>NUCLEOTIDE SEQUENCE [LARGE SCALE GENOMIC DNA]</scope>
    <source>
        <strain evidence="6 8">ATCC BAA-383</strain>
    </source>
</reference>
<feature type="domain" description="CHY-type" evidence="4">
    <location>
        <begin position="8"/>
        <end position="89"/>
    </location>
</feature>
<dbReference type="AlphaFoldDB" id="R2TFR9"/>
<evidence type="ECO:0000313" key="7">
    <source>
        <dbReference type="Proteomes" id="UP000013781"/>
    </source>
</evidence>
<keyword evidence="1" id="KW-0479">Metal-binding</keyword>
<evidence type="ECO:0000256" key="2">
    <source>
        <dbReference type="ARBA" id="ARBA00022771"/>
    </source>
</evidence>
<dbReference type="STRING" id="155617.RV09_GL002070"/>
<dbReference type="Proteomes" id="UP000014157">
    <property type="component" value="Unassembled WGS sequence"/>
</dbReference>
<dbReference type="InterPro" id="IPR016694">
    <property type="entry name" value="UCP017292"/>
</dbReference>
<evidence type="ECO:0000256" key="1">
    <source>
        <dbReference type="ARBA" id="ARBA00022723"/>
    </source>
</evidence>
<gene>
    <name evidence="6" type="ORF">I586_01648</name>
    <name evidence="5" type="ORF">UAY_02253</name>
</gene>
<dbReference type="InterPro" id="IPR008913">
    <property type="entry name" value="Znf_CHY"/>
</dbReference>
<dbReference type="InterPro" id="IPR037274">
    <property type="entry name" value="Znf_CHY_sf"/>
</dbReference>
<evidence type="ECO:0000313" key="8">
    <source>
        <dbReference type="Proteomes" id="UP000014157"/>
    </source>
</evidence>
<sequence length="104" mass="11967">MTKIVGATVDKEGRCRHYDSSVDVVANKCYFCKKYYACFQCHDENETHQFLAWPISKNPNEKVVLCGACQTELTAMEYQKHSSCLNCGHLFNQNCSLHSQIYFN</sequence>
<dbReference type="OrthoDB" id="882119at2"/>
<dbReference type="HOGENOM" id="CLU_143932_0_0_9"/>
<dbReference type="Pfam" id="PF05495">
    <property type="entry name" value="zf-CHY"/>
    <property type="match status" value="1"/>
</dbReference>
<keyword evidence="3" id="KW-0862">Zinc</keyword>
<dbReference type="PROSITE" id="PS51266">
    <property type="entry name" value="ZF_CHY"/>
    <property type="match status" value="1"/>
</dbReference>